<dbReference type="GO" id="GO:0005759">
    <property type="term" value="C:mitochondrial matrix"/>
    <property type="evidence" value="ECO:0007669"/>
    <property type="project" value="TreeGrafter"/>
</dbReference>
<proteinExistence type="predicted"/>
<evidence type="ECO:0000313" key="5">
    <source>
        <dbReference type="EMBL" id="CAD7259975.1"/>
    </source>
</evidence>
<feature type="region of interest" description="Disordered" evidence="3">
    <location>
        <begin position="288"/>
        <end position="311"/>
    </location>
</feature>
<reference evidence="5" key="1">
    <citation type="submission" date="2020-11" db="EMBL/GenBank/DDBJ databases">
        <authorList>
            <person name="Tran Van P."/>
        </authorList>
    </citation>
    <scope>NUCLEOTIDE SEQUENCE</scope>
</reference>
<name>A0A7R9AT90_TIMSH</name>
<dbReference type="GO" id="GO:0010133">
    <property type="term" value="P:L-proline catabolic process to L-glutamate"/>
    <property type="evidence" value="ECO:0007669"/>
    <property type="project" value="TreeGrafter"/>
</dbReference>
<dbReference type="InterPro" id="IPR050485">
    <property type="entry name" value="Proline_metab_enzyme"/>
</dbReference>
<accession>A0A7R9AT90</accession>
<feature type="region of interest" description="Disordered" evidence="3">
    <location>
        <begin position="107"/>
        <end position="128"/>
    </location>
</feature>
<gene>
    <name evidence="5" type="ORF">TSIB3V08_LOCUS4168</name>
</gene>
<dbReference type="InterPro" id="IPR016162">
    <property type="entry name" value="Ald_DH_N"/>
</dbReference>
<feature type="region of interest" description="Disordered" evidence="3">
    <location>
        <begin position="503"/>
        <end position="543"/>
    </location>
</feature>
<dbReference type="PANTHER" id="PTHR42862">
    <property type="entry name" value="DELTA-1-PYRROLINE-5-CARBOXYLATE DEHYDROGENASE 1, ISOFORM A-RELATED"/>
    <property type="match status" value="1"/>
</dbReference>
<feature type="compositionally biased region" description="Acidic residues" evidence="3">
    <location>
        <begin position="525"/>
        <end position="543"/>
    </location>
</feature>
<feature type="domain" description="Aldehyde dehydrogenase" evidence="4">
    <location>
        <begin position="145"/>
        <end position="223"/>
    </location>
</feature>
<evidence type="ECO:0000259" key="4">
    <source>
        <dbReference type="Pfam" id="PF00171"/>
    </source>
</evidence>
<dbReference type="AlphaFoldDB" id="A0A7R9AT90"/>
<feature type="compositionally biased region" description="Basic and acidic residues" evidence="3">
    <location>
        <begin position="503"/>
        <end position="524"/>
    </location>
</feature>
<keyword evidence="1" id="KW-0560">Oxidoreductase</keyword>
<sequence>MLLKEFIRAKKSSFFDFNNRHFFLQSVCKWSVLPGQTNGKEPTIHPLDESSHVWSPKKCRVVISRNLNDLWTLNYLQDEDNQPITHYEDDKDKVFLNFDNIVKAYALPPNESSQDGDISPSIDDTESDVDVHQKIDHTTRGRGRPSKEVVQRAIKTSVEAQKKWDSVPLNERIELWLKAADLMATKYRMQLNAATILGQAKTPVQAEIDASAELVDFFSLTAHARHTPVRTPPRGIEHFTGSKFIPRSDEQLFCGGRTPSFLRVVNSQLAQHSGGLLVELEEVNPHLSGGRVENHLGKTTPSSPDRDSNLDLPVLSSRAQHDKRLLTDCCRKAFITTFSTPWSAHCMAILHPLVELVPFDLSPNNAVPNGETHSHLDDFFQGRQQKFHLPLKLIRLYHQALLVSIVGYEAGVWAQQLRGDGNRRKLDSLQRKILMRLSGFYKTVPTNALCVTIGVCPLDLEANAIVNILRDVDRWSYLDEILDWVSKAERDRNMDKFKERIRKRQDQDLRQNRQEETTEEKLTSEDDGEGEATSDLDEALTNW</sequence>
<keyword evidence="2" id="KW-0520">NAD</keyword>
<dbReference type="GO" id="GO:0003842">
    <property type="term" value="F:L-glutamate gamma-semialdehyde dehydrogenase activity"/>
    <property type="evidence" value="ECO:0007669"/>
    <property type="project" value="TreeGrafter"/>
</dbReference>
<dbReference type="EMBL" id="OC001465">
    <property type="protein sequence ID" value="CAD7259975.1"/>
    <property type="molecule type" value="Genomic_DNA"/>
</dbReference>
<dbReference type="Pfam" id="PF00171">
    <property type="entry name" value="Aldedh"/>
    <property type="match status" value="1"/>
</dbReference>
<dbReference type="SUPFAM" id="SSF53720">
    <property type="entry name" value="ALDH-like"/>
    <property type="match status" value="1"/>
</dbReference>
<dbReference type="InterPro" id="IPR016161">
    <property type="entry name" value="Ald_DH/histidinol_DH"/>
</dbReference>
<organism evidence="5">
    <name type="scientific">Timema shepardi</name>
    <name type="common">Walking stick</name>
    <dbReference type="NCBI Taxonomy" id="629360"/>
    <lineage>
        <taxon>Eukaryota</taxon>
        <taxon>Metazoa</taxon>
        <taxon>Ecdysozoa</taxon>
        <taxon>Arthropoda</taxon>
        <taxon>Hexapoda</taxon>
        <taxon>Insecta</taxon>
        <taxon>Pterygota</taxon>
        <taxon>Neoptera</taxon>
        <taxon>Polyneoptera</taxon>
        <taxon>Phasmatodea</taxon>
        <taxon>Timematodea</taxon>
        <taxon>Timematoidea</taxon>
        <taxon>Timematidae</taxon>
        <taxon>Timema</taxon>
    </lineage>
</organism>
<evidence type="ECO:0000256" key="3">
    <source>
        <dbReference type="SAM" id="MobiDB-lite"/>
    </source>
</evidence>
<dbReference type="PANTHER" id="PTHR42862:SF1">
    <property type="entry name" value="DELTA-1-PYRROLINE-5-CARBOXYLATE DEHYDROGENASE 2, ISOFORM A-RELATED"/>
    <property type="match status" value="1"/>
</dbReference>
<evidence type="ECO:0000256" key="2">
    <source>
        <dbReference type="ARBA" id="ARBA00023027"/>
    </source>
</evidence>
<dbReference type="Gene3D" id="3.40.605.10">
    <property type="entry name" value="Aldehyde Dehydrogenase, Chain A, domain 1"/>
    <property type="match status" value="1"/>
</dbReference>
<evidence type="ECO:0000256" key="1">
    <source>
        <dbReference type="ARBA" id="ARBA00023002"/>
    </source>
</evidence>
<dbReference type="InterPro" id="IPR015590">
    <property type="entry name" value="Aldehyde_DH_dom"/>
</dbReference>
<protein>
    <recommendedName>
        <fullName evidence="4">Aldehyde dehydrogenase domain-containing protein</fullName>
    </recommendedName>
</protein>